<dbReference type="NCBIfam" id="TIGR00277">
    <property type="entry name" value="HDIG"/>
    <property type="match status" value="1"/>
</dbReference>
<dbReference type="PANTHER" id="PTHR45228:SF1">
    <property type="entry name" value="CYCLIC DI-GMP PHOSPHODIESTERASE TM_0186"/>
    <property type="match status" value="1"/>
</dbReference>
<evidence type="ECO:0000259" key="4">
    <source>
        <dbReference type="PROSITE" id="PS51832"/>
    </source>
</evidence>
<dbReference type="InterPro" id="IPR006675">
    <property type="entry name" value="HDIG_dom"/>
</dbReference>
<dbReference type="SMART" id="SM00091">
    <property type="entry name" value="PAS"/>
    <property type="match status" value="3"/>
</dbReference>
<organism evidence="5 6">
    <name type="scientific">Paludisphaera mucosa</name>
    <dbReference type="NCBI Taxonomy" id="3030827"/>
    <lineage>
        <taxon>Bacteria</taxon>
        <taxon>Pseudomonadati</taxon>
        <taxon>Planctomycetota</taxon>
        <taxon>Planctomycetia</taxon>
        <taxon>Isosphaerales</taxon>
        <taxon>Isosphaeraceae</taxon>
        <taxon>Paludisphaera</taxon>
    </lineage>
</organism>
<dbReference type="SMART" id="SM00065">
    <property type="entry name" value="GAF"/>
    <property type="match status" value="1"/>
</dbReference>
<dbReference type="InterPro" id="IPR000014">
    <property type="entry name" value="PAS"/>
</dbReference>
<dbReference type="Proteomes" id="UP001216907">
    <property type="component" value="Unassembled WGS sequence"/>
</dbReference>
<proteinExistence type="predicted"/>
<evidence type="ECO:0000313" key="6">
    <source>
        <dbReference type="Proteomes" id="UP001216907"/>
    </source>
</evidence>
<dbReference type="Pfam" id="PF13487">
    <property type="entry name" value="HD_5"/>
    <property type="match status" value="1"/>
</dbReference>
<dbReference type="Pfam" id="PF01590">
    <property type="entry name" value="GAF"/>
    <property type="match status" value="1"/>
</dbReference>
<dbReference type="RefSeq" id="WP_277861770.1">
    <property type="nucleotide sequence ID" value="NZ_JARRAG010000002.1"/>
</dbReference>
<keyword evidence="6" id="KW-1185">Reference proteome</keyword>
<feature type="region of interest" description="Disordered" evidence="1">
    <location>
        <begin position="1"/>
        <end position="35"/>
    </location>
</feature>
<dbReference type="Pfam" id="PF08447">
    <property type="entry name" value="PAS_3"/>
    <property type="match status" value="1"/>
</dbReference>
<feature type="domain" description="PAS" evidence="2">
    <location>
        <begin position="297"/>
        <end position="342"/>
    </location>
</feature>
<dbReference type="NCBIfam" id="TIGR00229">
    <property type="entry name" value="sensory_box"/>
    <property type="match status" value="2"/>
</dbReference>
<evidence type="ECO:0000259" key="3">
    <source>
        <dbReference type="PROSITE" id="PS50113"/>
    </source>
</evidence>
<accession>A0ABT6FD93</accession>
<dbReference type="InterPro" id="IPR000700">
    <property type="entry name" value="PAS-assoc_C"/>
</dbReference>
<dbReference type="PROSITE" id="PS50113">
    <property type="entry name" value="PAC"/>
    <property type="match status" value="2"/>
</dbReference>
<dbReference type="PANTHER" id="PTHR45228">
    <property type="entry name" value="CYCLIC DI-GMP PHOSPHODIESTERASE TM_0186-RELATED"/>
    <property type="match status" value="1"/>
</dbReference>
<dbReference type="InterPro" id="IPR029016">
    <property type="entry name" value="GAF-like_dom_sf"/>
</dbReference>
<dbReference type="Gene3D" id="3.30.450.20">
    <property type="entry name" value="PAS domain"/>
    <property type="match status" value="3"/>
</dbReference>
<dbReference type="Pfam" id="PF08448">
    <property type="entry name" value="PAS_4"/>
    <property type="match status" value="2"/>
</dbReference>
<evidence type="ECO:0000313" key="5">
    <source>
        <dbReference type="EMBL" id="MDG3005434.1"/>
    </source>
</evidence>
<dbReference type="Gene3D" id="3.30.450.40">
    <property type="match status" value="1"/>
</dbReference>
<gene>
    <name evidence="5" type="ORF">PZE19_16705</name>
</gene>
<feature type="domain" description="HD-GYP" evidence="4">
    <location>
        <begin position="599"/>
        <end position="794"/>
    </location>
</feature>
<dbReference type="InterPro" id="IPR001610">
    <property type="entry name" value="PAC"/>
</dbReference>
<evidence type="ECO:0000256" key="1">
    <source>
        <dbReference type="SAM" id="MobiDB-lite"/>
    </source>
</evidence>
<evidence type="ECO:0000259" key="2">
    <source>
        <dbReference type="PROSITE" id="PS50112"/>
    </source>
</evidence>
<name>A0ABT6FD93_9BACT</name>
<dbReference type="InterPro" id="IPR052020">
    <property type="entry name" value="Cyclic_di-GMP/3'3'-cGAMP_PDE"/>
</dbReference>
<sequence>MRDAVLPIRPPPAEEGRRPSSVAGPIRGLPPAEPTGAELASRYETAIRATGQVFYFWDAEIDRILKLGPNCEEVLGYRTDELVGGLGCWVGLIHPDDRAGFMARALSIPTTGKPYRHQYRMLHKDGRRLVVRDEGRCIKDGSGKVTQLVGFVTDITDQVRTEELWRERESTLLNFFDGAPACLFVTELLDDDVRILSANPAAIVLMGRPEAEILDHTMGQLGYPRAEIDLWIGRYRECLETGRPATYELAHEAPSGPRSFSATLAPIAGLPSGRPRFGFIGEDVTARKRVEEELRAAARERQQMMDAIPDILYVLDRDGRLASWNLSLERATGWTPEELRGRPAADFFRHDVGARIAEGIALEGLQGRAAVDATLVGRNEATAPYHFVSAPLRDDAGRVVGLAGVGRDIRERLALEAALREQAEAVDTINRLGLALLGEYDPARLAGSICDAAILLSGARSGSFVPLFDDGNDADPTALWPPFHSENAPPQARRRPGPLHPAMCGPEPIRVDDVDADARFRDLAAGLDFLGGPPPASLLVVPVKARSGAVLGEIVLAHDLPSAFGERAERLVCGLAAQAAVALDNARLVESLQRSRDWAESAYDQTIVGWALALDLRDHETEGHSRRVTELTVRLARALGMSDEELVHVRRGALLHDIGKMGVPDRILLKPVPLDEAEWEIMKRHPTYAYEMLRPIAFLGRALDIPYGHHERWDGAGYPRGLRELQIPLAARIFAAVDVYDALTHDRPYREAWPPDRALGHIRSLAGTHLDPQVVAAFPRVVGGRVDPGEPSGRASGDSRPHSRFQTYPAAPASRA</sequence>
<dbReference type="SUPFAM" id="SSF55785">
    <property type="entry name" value="PYP-like sensor domain (PAS domain)"/>
    <property type="match status" value="3"/>
</dbReference>
<protein>
    <submittedName>
        <fullName evidence="5">PAS domain S-box protein</fullName>
    </submittedName>
</protein>
<dbReference type="InterPro" id="IPR037522">
    <property type="entry name" value="HD_GYP_dom"/>
</dbReference>
<dbReference type="CDD" id="cd00130">
    <property type="entry name" value="PAS"/>
    <property type="match status" value="3"/>
</dbReference>
<feature type="domain" description="PAC" evidence="3">
    <location>
        <begin position="115"/>
        <end position="167"/>
    </location>
</feature>
<feature type="domain" description="PAC" evidence="3">
    <location>
        <begin position="369"/>
        <end position="421"/>
    </location>
</feature>
<dbReference type="InterPro" id="IPR035965">
    <property type="entry name" value="PAS-like_dom_sf"/>
</dbReference>
<dbReference type="PROSITE" id="PS51832">
    <property type="entry name" value="HD_GYP"/>
    <property type="match status" value="1"/>
</dbReference>
<feature type="domain" description="PAS" evidence="2">
    <location>
        <begin position="39"/>
        <end position="98"/>
    </location>
</feature>
<dbReference type="SUPFAM" id="SSF55781">
    <property type="entry name" value="GAF domain-like"/>
    <property type="match status" value="1"/>
</dbReference>
<dbReference type="InterPro" id="IPR003018">
    <property type="entry name" value="GAF"/>
</dbReference>
<dbReference type="SMART" id="SM00086">
    <property type="entry name" value="PAC"/>
    <property type="match status" value="2"/>
</dbReference>
<reference evidence="5 6" key="1">
    <citation type="submission" date="2023-03" db="EMBL/GenBank/DDBJ databases">
        <title>Paludisphaera mucosa sp. nov. a novel planctomycete from northern fen.</title>
        <authorList>
            <person name="Ivanova A."/>
        </authorList>
    </citation>
    <scope>NUCLEOTIDE SEQUENCE [LARGE SCALE GENOMIC DNA]</scope>
    <source>
        <strain evidence="5 6">Pla2</strain>
    </source>
</reference>
<dbReference type="SMART" id="SM00471">
    <property type="entry name" value="HDc"/>
    <property type="match status" value="1"/>
</dbReference>
<dbReference type="CDD" id="cd00077">
    <property type="entry name" value="HDc"/>
    <property type="match status" value="1"/>
</dbReference>
<comment type="caution">
    <text evidence="5">The sequence shown here is derived from an EMBL/GenBank/DDBJ whole genome shotgun (WGS) entry which is preliminary data.</text>
</comment>
<dbReference type="PROSITE" id="PS50112">
    <property type="entry name" value="PAS"/>
    <property type="match status" value="2"/>
</dbReference>
<dbReference type="InterPro" id="IPR013655">
    <property type="entry name" value="PAS_fold_3"/>
</dbReference>
<dbReference type="InterPro" id="IPR013656">
    <property type="entry name" value="PAS_4"/>
</dbReference>
<dbReference type="InterPro" id="IPR003607">
    <property type="entry name" value="HD/PDEase_dom"/>
</dbReference>
<feature type="region of interest" description="Disordered" evidence="1">
    <location>
        <begin position="783"/>
        <end position="816"/>
    </location>
</feature>
<dbReference type="EMBL" id="JARRAG010000002">
    <property type="protein sequence ID" value="MDG3005434.1"/>
    <property type="molecule type" value="Genomic_DNA"/>
</dbReference>
<dbReference type="Gene3D" id="1.10.3210.10">
    <property type="entry name" value="Hypothetical protein af1432"/>
    <property type="match status" value="1"/>
</dbReference>
<dbReference type="SUPFAM" id="SSF109604">
    <property type="entry name" value="HD-domain/PDEase-like"/>
    <property type="match status" value="1"/>
</dbReference>